<evidence type="ECO:0000313" key="3">
    <source>
        <dbReference type="EMBL" id="UOA25015.1"/>
    </source>
</evidence>
<evidence type="ECO:0000259" key="2">
    <source>
        <dbReference type="Pfam" id="PF01464"/>
    </source>
</evidence>
<sequence length="272" mass="29638">MILSLTGGSRVRLTALFMVLLLPVSALADKGGWTGFYTSSAPAVKLGRQNATSNPMRVCVDEILSAEQRYNIPGNLLLAIGIQEAGRQVNNKLVVWPWTANTNGTGTFFGSKLALEAHVRETEGRGIRSTDVGCMQINQRWHGDQFSSLEEATTPAHNVDYAARFLTALYHETGDWWQAAGRYHSSNPSYKAVYLQKLQQNQRIAQAFLTRFASDVSSGNSTPQQVAVTREMPDFNWSADLSGANSGKAGGALSIYSTQALAPILPHYAEVN</sequence>
<evidence type="ECO:0000313" key="4">
    <source>
        <dbReference type="Proteomes" id="UP000830781"/>
    </source>
</evidence>
<proteinExistence type="inferred from homology"/>
<reference evidence="4" key="1">
    <citation type="journal article" date="2022" name="Microorganisms">
        <title>Beyond the ABCs#Discovery of Three New Plasmid Types in Rhodobacterales (RepQ, RepY, RepW).</title>
        <authorList>
            <person name="Freese H.M."/>
            <person name="Ringel V."/>
            <person name="Overmann J."/>
            <person name="Petersen J."/>
        </authorList>
    </citation>
    <scope>NUCLEOTIDE SEQUENCE [LARGE SCALE GENOMIC DNA]</scope>
    <source>
        <strain evidence="4">DSM 110277</strain>
        <plasmid evidence="4">pDSM110277_c</plasmid>
    </source>
</reference>
<dbReference type="Pfam" id="PF01464">
    <property type="entry name" value="SLT"/>
    <property type="match status" value="1"/>
</dbReference>
<evidence type="ECO:0000256" key="1">
    <source>
        <dbReference type="ARBA" id="ARBA00009387"/>
    </source>
</evidence>
<dbReference type="CDD" id="cd13400">
    <property type="entry name" value="LT_IagB-like"/>
    <property type="match status" value="1"/>
</dbReference>
<geneLocation type="plasmid" evidence="3 4">
    <name>pDSM110277_c</name>
</geneLocation>
<comment type="similarity">
    <text evidence="1">Belongs to the virb1 family.</text>
</comment>
<gene>
    <name evidence="3" type="ORF">DSM110277_03469</name>
</gene>
<dbReference type="Proteomes" id="UP000830781">
    <property type="component" value="Plasmid pDSM110277_c"/>
</dbReference>
<dbReference type="InterPro" id="IPR023346">
    <property type="entry name" value="Lysozyme-like_dom_sf"/>
</dbReference>
<dbReference type="AlphaFoldDB" id="A0AAX3AH00"/>
<protein>
    <recommendedName>
        <fullName evidence="2">Transglycosylase SLT domain-containing protein</fullName>
    </recommendedName>
</protein>
<keyword evidence="3" id="KW-0614">Plasmid</keyword>
<feature type="domain" description="Transglycosylase SLT" evidence="2">
    <location>
        <begin position="64"/>
        <end position="185"/>
    </location>
</feature>
<name>A0AAX3AH00_9RHOB</name>
<accession>A0AAX3AH00</accession>
<keyword evidence="4" id="KW-1185">Reference proteome</keyword>
<dbReference type="EMBL" id="CP084962">
    <property type="protein sequence ID" value="UOA25015.1"/>
    <property type="molecule type" value="Genomic_DNA"/>
</dbReference>
<dbReference type="SUPFAM" id="SSF53955">
    <property type="entry name" value="Lysozyme-like"/>
    <property type="match status" value="1"/>
</dbReference>
<dbReference type="Gene3D" id="1.10.530.10">
    <property type="match status" value="1"/>
</dbReference>
<organism evidence="3 4">
    <name type="scientific">Sulfitobacter pontiacus</name>
    <dbReference type="NCBI Taxonomy" id="60137"/>
    <lineage>
        <taxon>Bacteria</taxon>
        <taxon>Pseudomonadati</taxon>
        <taxon>Pseudomonadota</taxon>
        <taxon>Alphaproteobacteria</taxon>
        <taxon>Rhodobacterales</taxon>
        <taxon>Roseobacteraceae</taxon>
        <taxon>Sulfitobacter</taxon>
    </lineage>
</organism>
<dbReference type="InterPro" id="IPR008258">
    <property type="entry name" value="Transglycosylase_SLT_dom_1"/>
</dbReference>